<protein>
    <recommendedName>
        <fullName evidence="1">PiggyBac transposable element-derived protein domain-containing protein</fullName>
    </recommendedName>
</protein>
<proteinExistence type="predicted"/>
<reference evidence="2" key="1">
    <citation type="submission" date="2022-03" db="EMBL/GenBank/DDBJ databases">
        <authorList>
            <person name="Sayadi A."/>
        </authorList>
    </citation>
    <scope>NUCLEOTIDE SEQUENCE</scope>
</reference>
<dbReference type="InterPro" id="IPR029526">
    <property type="entry name" value="PGBD"/>
</dbReference>
<dbReference type="AlphaFoldDB" id="A0A9P0KG76"/>
<accession>A0A9P0KG76</accession>
<evidence type="ECO:0000259" key="1">
    <source>
        <dbReference type="Pfam" id="PF13843"/>
    </source>
</evidence>
<evidence type="ECO:0000313" key="3">
    <source>
        <dbReference type="Proteomes" id="UP001152888"/>
    </source>
</evidence>
<name>A0A9P0KG76_ACAOB</name>
<evidence type="ECO:0000313" key="2">
    <source>
        <dbReference type="EMBL" id="CAH1973268.1"/>
    </source>
</evidence>
<gene>
    <name evidence="2" type="ORF">ACAOBT_LOCUS10457</name>
</gene>
<organism evidence="2 3">
    <name type="scientific">Acanthoscelides obtectus</name>
    <name type="common">Bean weevil</name>
    <name type="synonym">Bruchus obtectus</name>
    <dbReference type="NCBI Taxonomy" id="200917"/>
    <lineage>
        <taxon>Eukaryota</taxon>
        <taxon>Metazoa</taxon>
        <taxon>Ecdysozoa</taxon>
        <taxon>Arthropoda</taxon>
        <taxon>Hexapoda</taxon>
        <taxon>Insecta</taxon>
        <taxon>Pterygota</taxon>
        <taxon>Neoptera</taxon>
        <taxon>Endopterygota</taxon>
        <taxon>Coleoptera</taxon>
        <taxon>Polyphaga</taxon>
        <taxon>Cucujiformia</taxon>
        <taxon>Chrysomeloidea</taxon>
        <taxon>Chrysomelidae</taxon>
        <taxon>Bruchinae</taxon>
        <taxon>Bruchini</taxon>
        <taxon>Acanthoscelides</taxon>
    </lineage>
</organism>
<dbReference type="Proteomes" id="UP001152888">
    <property type="component" value="Unassembled WGS sequence"/>
</dbReference>
<dbReference type="InterPro" id="IPR052638">
    <property type="entry name" value="PiggyBac_TE-derived"/>
</dbReference>
<comment type="caution">
    <text evidence="2">The sequence shown here is derived from an EMBL/GenBank/DDBJ whole genome shotgun (WGS) entry which is preliminary data.</text>
</comment>
<dbReference type="PANTHER" id="PTHR47055:SF3">
    <property type="entry name" value="PHORBOL-ESTER_DAG-TYPE DOMAIN-CONTAINING PROTEIN"/>
    <property type="match status" value="1"/>
</dbReference>
<dbReference type="OrthoDB" id="6613190at2759"/>
<dbReference type="GO" id="GO:0043565">
    <property type="term" value="F:sequence-specific DNA binding"/>
    <property type="evidence" value="ECO:0007669"/>
    <property type="project" value="TreeGrafter"/>
</dbReference>
<dbReference type="Pfam" id="PF13843">
    <property type="entry name" value="DDE_Tnp_1_7"/>
    <property type="match status" value="1"/>
</dbReference>
<dbReference type="EMBL" id="CAKOFQ010006806">
    <property type="protein sequence ID" value="CAH1973268.1"/>
    <property type="molecule type" value="Genomic_DNA"/>
</dbReference>
<dbReference type="PANTHER" id="PTHR47055">
    <property type="entry name" value="DDE_TNP_1_7 DOMAIN-CONTAINING PROTEIN"/>
    <property type="match status" value="1"/>
</dbReference>
<keyword evidence="3" id="KW-1185">Reference proteome</keyword>
<feature type="domain" description="PiggyBac transposable element-derived protein" evidence="1">
    <location>
        <begin position="3"/>
        <end position="111"/>
    </location>
</feature>
<sequence length="131" mass="15077">MANNESLDEKDNMAKLRPLISLLNQRFQQWSIWNENLSIDEAMVKFFGRHSSKQYIKGKPVRFGYKNWMLCSSIGYCYSFDTYCGAKDSKKQNDISLGSRVVLELLECVAVPSDHILFLTSISAVMNCSRY</sequence>